<reference evidence="3" key="1">
    <citation type="submission" date="2015-07" db="EMBL/GenBank/DDBJ databases">
        <title>MeaNS - Measles Nucleotide Surveillance Program.</title>
        <authorList>
            <person name="Tran T."/>
            <person name="Druce J."/>
        </authorList>
    </citation>
    <scope>NUCLEOTIDE SEQUENCE</scope>
    <source>
        <strain evidence="3">UCB-OBI-ISO-001</strain>
        <tissue evidence="3">Gonad</tissue>
    </source>
</reference>
<dbReference type="InterPro" id="IPR027417">
    <property type="entry name" value="P-loop_NTPase"/>
</dbReference>
<dbReference type="PANTHER" id="PTHR10492:SF57">
    <property type="entry name" value="ATP-DEPENDENT DNA HELICASE"/>
    <property type="match status" value="1"/>
</dbReference>
<dbReference type="SUPFAM" id="SSF52540">
    <property type="entry name" value="P-loop containing nucleoside triphosphate hydrolases"/>
    <property type="match status" value="1"/>
</dbReference>
<evidence type="ECO:0000259" key="2">
    <source>
        <dbReference type="Pfam" id="PF21530"/>
    </source>
</evidence>
<accession>A0A0L8HH53</accession>
<evidence type="ECO:0000313" key="3">
    <source>
        <dbReference type="EMBL" id="KOF88449.1"/>
    </source>
</evidence>
<dbReference type="AlphaFoldDB" id="A0A0L8HH53"/>
<feature type="region of interest" description="Disordered" evidence="1">
    <location>
        <begin position="1"/>
        <end position="21"/>
    </location>
</feature>
<feature type="domain" description="DNA helicase Pif1-like 2B" evidence="2">
    <location>
        <begin position="117"/>
        <end position="146"/>
    </location>
</feature>
<organism evidence="3">
    <name type="scientific">Octopus bimaculoides</name>
    <name type="common">California two-spotted octopus</name>
    <dbReference type="NCBI Taxonomy" id="37653"/>
    <lineage>
        <taxon>Eukaryota</taxon>
        <taxon>Metazoa</taxon>
        <taxon>Spiralia</taxon>
        <taxon>Lophotrochozoa</taxon>
        <taxon>Mollusca</taxon>
        <taxon>Cephalopoda</taxon>
        <taxon>Coleoidea</taxon>
        <taxon>Octopodiformes</taxon>
        <taxon>Octopoda</taxon>
        <taxon>Incirrata</taxon>
        <taxon>Octopodidae</taxon>
        <taxon>Octopus</taxon>
    </lineage>
</organism>
<proteinExistence type="predicted"/>
<name>A0A0L8HH53_OCTBM</name>
<dbReference type="EMBL" id="KQ418187">
    <property type="protein sequence ID" value="KOF88449.1"/>
    <property type="molecule type" value="Genomic_DNA"/>
</dbReference>
<dbReference type="OrthoDB" id="6265497at2759"/>
<dbReference type="PANTHER" id="PTHR10492">
    <property type="match status" value="1"/>
</dbReference>
<gene>
    <name evidence="3" type="ORF">OCBIM_22014911mg</name>
</gene>
<protein>
    <recommendedName>
        <fullName evidence="2">DNA helicase Pif1-like 2B domain-containing protein</fullName>
    </recommendedName>
</protein>
<sequence length="250" mass="27893">MTIYGLYPPPHPAAKHTSNDLPSEIARETSYDITELSTYVQINEVLLLTDQKHAYDTIVQQVQGLKGGVSFLNAPGRTGKTFVTRLVLAKVRLQKVHRNSCDNFRHSCYSALWRHYTLQVGIPVILIRNLNPPTLCNGTRLVITKLLPNVIEATIMTICGKGQDVFIPQIPLVSSAAELPFTFCRVQFPIRLSYAMSINKSQRQSLSVVGLYLAEPCFSHNQLYVGCSRVGCRNSLHAFITQGITKKCCL</sequence>
<dbReference type="InterPro" id="IPR049163">
    <property type="entry name" value="Pif1-like_2B_dom"/>
</dbReference>
<dbReference type="Pfam" id="PF21530">
    <property type="entry name" value="Pif1_2B_dom"/>
    <property type="match status" value="1"/>
</dbReference>
<evidence type="ECO:0000256" key="1">
    <source>
        <dbReference type="SAM" id="MobiDB-lite"/>
    </source>
</evidence>